<proteinExistence type="predicted"/>
<dbReference type="OrthoDB" id="797657at2"/>
<feature type="chain" id="PRO_5015105353" evidence="1">
    <location>
        <begin position="20"/>
        <end position="99"/>
    </location>
</feature>
<dbReference type="Proteomes" id="UP000247345">
    <property type="component" value="Unassembled WGS sequence"/>
</dbReference>
<organism evidence="2 3">
    <name type="scientific">Polaribacter butkevichii</name>
    <dbReference type="NCBI Taxonomy" id="218490"/>
    <lineage>
        <taxon>Bacteria</taxon>
        <taxon>Pseudomonadati</taxon>
        <taxon>Bacteroidota</taxon>
        <taxon>Flavobacteriia</taxon>
        <taxon>Flavobacteriales</taxon>
        <taxon>Flavobacteriaceae</taxon>
    </lineage>
</organism>
<evidence type="ECO:0000313" key="3">
    <source>
        <dbReference type="Proteomes" id="UP000247345"/>
    </source>
</evidence>
<gene>
    <name evidence="2" type="ORF">BTO14_02525</name>
</gene>
<reference evidence="2 3" key="1">
    <citation type="submission" date="2016-12" db="EMBL/GenBank/DDBJ databases">
        <title>Trade-off between light-utilization and light-protection in marine flavobacteria.</title>
        <authorList>
            <person name="Kumagai Y."/>
            <person name="Yoshizawa S."/>
            <person name="Kogure K."/>
            <person name="Iwasaki W."/>
        </authorList>
    </citation>
    <scope>NUCLEOTIDE SEQUENCE [LARGE SCALE GENOMIC DNA]</scope>
    <source>
        <strain evidence="2 3">KCTC 12100</strain>
    </source>
</reference>
<evidence type="ECO:0000313" key="2">
    <source>
        <dbReference type="EMBL" id="PQJ72190.1"/>
    </source>
</evidence>
<name>A0A2P6CBA9_9FLAO</name>
<sequence>MKNTSLIVVLLFVSVSVFAQKRNEFTGPEHKNYKPWMHKAEKTLVFKNTSKKALKGSEIKNQKVWETSNKDLKLISFTKSNKTKLTGPAYKNYKPWKKD</sequence>
<keyword evidence="1" id="KW-0732">Signal</keyword>
<dbReference type="RefSeq" id="WP_105047851.1">
    <property type="nucleotide sequence ID" value="NZ_CP150661.1"/>
</dbReference>
<protein>
    <submittedName>
        <fullName evidence="2">Uncharacterized protein</fullName>
    </submittedName>
</protein>
<feature type="signal peptide" evidence="1">
    <location>
        <begin position="1"/>
        <end position="19"/>
    </location>
</feature>
<dbReference type="AlphaFoldDB" id="A0A2P6CBA9"/>
<evidence type="ECO:0000256" key="1">
    <source>
        <dbReference type="SAM" id="SignalP"/>
    </source>
</evidence>
<dbReference type="EMBL" id="MSCK01000001">
    <property type="protein sequence ID" value="PQJ72190.1"/>
    <property type="molecule type" value="Genomic_DNA"/>
</dbReference>
<comment type="caution">
    <text evidence="2">The sequence shown here is derived from an EMBL/GenBank/DDBJ whole genome shotgun (WGS) entry which is preliminary data.</text>
</comment>
<keyword evidence="3" id="KW-1185">Reference proteome</keyword>
<accession>A0A2P6CBA9</accession>